<accession>A0A4Y7PKW2</accession>
<keyword evidence="2" id="KW-0812">Transmembrane</keyword>
<dbReference type="STRING" id="50990.A0A4Y7PKW2"/>
<keyword evidence="2" id="KW-1133">Transmembrane helix</keyword>
<feature type="compositionally biased region" description="Low complexity" evidence="1">
    <location>
        <begin position="295"/>
        <end position="306"/>
    </location>
</feature>
<feature type="compositionally biased region" description="Low complexity" evidence="1">
    <location>
        <begin position="325"/>
        <end position="352"/>
    </location>
</feature>
<feature type="transmembrane region" description="Helical" evidence="2">
    <location>
        <begin position="104"/>
        <end position="122"/>
    </location>
</feature>
<sequence>MSDAKVCMGIMPNPDVAGLGIRIGLYITVFLLAVIPRIPRTQELIESLLNNTRVYTLALLLTAIIQTAQGQLTLYHAALIYHLFMVLALTLLPTPSEFNGRGSVRLAIFTFSSFLSYAAWSLRVWSTALTFGSQPECNHSTKYVIVWVTVRVTATWMRRFWIAWTVIVSFYVFVITIGFVLAYCCSSSSDRASSLHNASGDGDGRMDWDDVPLIVLGVQLRLMYFTYGVVMLELTATNSCLEQIKRNNVLPGESVWSFGQILSVVLLLGFFNDAIKWYNDGAGSPPSADTNPQPATSSATTANLSTPGVATGTNTSGGDIKLKSADAPSATIPATTPAPTTSPDTTANPSTSRSASGPTEKARHPATSSSIPAANPSPTTSLAITALPSRSHSVPSLPLRGPRRSLIRRLTFSVFGSNLAEPNSNSNPIGGSVDLELGSVSDLPSGKRRSRSRHGNCVNCLCR</sequence>
<dbReference type="AlphaFoldDB" id="A0A4Y7PKW2"/>
<feature type="transmembrane region" description="Helical" evidence="2">
    <location>
        <begin position="254"/>
        <end position="271"/>
    </location>
</feature>
<feature type="region of interest" description="Disordered" evidence="1">
    <location>
        <begin position="283"/>
        <end position="381"/>
    </location>
</feature>
<feature type="transmembrane region" description="Helical" evidence="2">
    <location>
        <begin position="16"/>
        <end position="36"/>
    </location>
</feature>
<organism evidence="3 4">
    <name type="scientific">Rickenella mellea</name>
    <dbReference type="NCBI Taxonomy" id="50990"/>
    <lineage>
        <taxon>Eukaryota</taxon>
        <taxon>Fungi</taxon>
        <taxon>Dikarya</taxon>
        <taxon>Basidiomycota</taxon>
        <taxon>Agaricomycotina</taxon>
        <taxon>Agaricomycetes</taxon>
        <taxon>Hymenochaetales</taxon>
        <taxon>Rickenellaceae</taxon>
        <taxon>Rickenella</taxon>
    </lineage>
</organism>
<feature type="transmembrane region" description="Helical" evidence="2">
    <location>
        <begin position="74"/>
        <end position="92"/>
    </location>
</feature>
<proteinExistence type="predicted"/>
<protein>
    <submittedName>
        <fullName evidence="3">Uncharacterized protein</fullName>
    </submittedName>
</protein>
<evidence type="ECO:0000256" key="1">
    <source>
        <dbReference type="SAM" id="MobiDB-lite"/>
    </source>
</evidence>
<feature type="transmembrane region" description="Helical" evidence="2">
    <location>
        <begin position="161"/>
        <end position="184"/>
    </location>
</feature>
<keyword evidence="2" id="KW-0472">Membrane</keyword>
<dbReference type="VEuPathDB" id="FungiDB:BD410DRAFT_808886"/>
<gene>
    <name evidence="3" type="ORF">BD410DRAFT_808886</name>
</gene>
<dbReference type="EMBL" id="ML170274">
    <property type="protein sequence ID" value="TDL15462.1"/>
    <property type="molecule type" value="Genomic_DNA"/>
</dbReference>
<evidence type="ECO:0000313" key="3">
    <source>
        <dbReference type="EMBL" id="TDL15462.1"/>
    </source>
</evidence>
<keyword evidence="4" id="KW-1185">Reference proteome</keyword>
<evidence type="ECO:0000256" key="2">
    <source>
        <dbReference type="SAM" id="Phobius"/>
    </source>
</evidence>
<dbReference type="Proteomes" id="UP000294933">
    <property type="component" value="Unassembled WGS sequence"/>
</dbReference>
<name>A0A4Y7PKW2_9AGAM</name>
<dbReference type="OrthoDB" id="5427664at2759"/>
<evidence type="ECO:0000313" key="4">
    <source>
        <dbReference type="Proteomes" id="UP000294933"/>
    </source>
</evidence>
<feature type="transmembrane region" description="Helical" evidence="2">
    <location>
        <begin position="213"/>
        <end position="234"/>
    </location>
</feature>
<reference evidence="3 4" key="1">
    <citation type="submission" date="2018-06" db="EMBL/GenBank/DDBJ databases">
        <title>A transcriptomic atlas of mushroom development highlights an independent origin of complex multicellularity.</title>
        <authorList>
            <consortium name="DOE Joint Genome Institute"/>
            <person name="Krizsan K."/>
            <person name="Almasi E."/>
            <person name="Merenyi Z."/>
            <person name="Sahu N."/>
            <person name="Viragh M."/>
            <person name="Koszo T."/>
            <person name="Mondo S."/>
            <person name="Kiss B."/>
            <person name="Balint B."/>
            <person name="Kues U."/>
            <person name="Barry K."/>
            <person name="Hegedus J.C."/>
            <person name="Henrissat B."/>
            <person name="Johnson J."/>
            <person name="Lipzen A."/>
            <person name="Ohm R."/>
            <person name="Nagy I."/>
            <person name="Pangilinan J."/>
            <person name="Yan J."/>
            <person name="Xiong Y."/>
            <person name="Grigoriev I.V."/>
            <person name="Hibbett D.S."/>
            <person name="Nagy L.G."/>
        </authorList>
    </citation>
    <scope>NUCLEOTIDE SEQUENCE [LARGE SCALE GENOMIC DNA]</scope>
    <source>
        <strain evidence="3 4">SZMC22713</strain>
    </source>
</reference>
<feature type="compositionally biased region" description="Polar residues" evidence="1">
    <location>
        <begin position="366"/>
        <end position="381"/>
    </location>
</feature>